<dbReference type="GO" id="GO:0006879">
    <property type="term" value="P:intracellular iron ion homeostasis"/>
    <property type="evidence" value="ECO:0007669"/>
    <property type="project" value="InterPro"/>
</dbReference>
<evidence type="ECO:0000313" key="3">
    <source>
        <dbReference type="EMBL" id="PIK42859.1"/>
    </source>
</evidence>
<dbReference type="STRING" id="307972.A0A2G8K4I7"/>
<gene>
    <name evidence="3" type="ORF">BSL78_20275</name>
</gene>
<keyword evidence="4" id="KW-1185">Reference proteome</keyword>
<dbReference type="Proteomes" id="UP000230750">
    <property type="component" value="Unassembled WGS sequence"/>
</dbReference>
<dbReference type="GO" id="GO:0009725">
    <property type="term" value="P:response to hormone"/>
    <property type="evidence" value="ECO:0007669"/>
    <property type="project" value="TreeGrafter"/>
</dbReference>
<name>A0A2G8K4I7_STIJA</name>
<keyword evidence="3" id="KW-0675">Receptor</keyword>
<dbReference type="Pfam" id="PF12489">
    <property type="entry name" value="ARA70"/>
    <property type="match status" value="1"/>
</dbReference>
<dbReference type="OrthoDB" id="6334544at2759"/>
<dbReference type="EMBL" id="MRZV01000897">
    <property type="protein sequence ID" value="PIK42859.1"/>
    <property type="molecule type" value="Genomic_DNA"/>
</dbReference>
<dbReference type="InterPro" id="IPR039947">
    <property type="entry name" value="NCoA-4"/>
</dbReference>
<organism evidence="3 4">
    <name type="scientific">Stichopus japonicus</name>
    <name type="common">Sea cucumber</name>
    <dbReference type="NCBI Taxonomy" id="307972"/>
    <lineage>
        <taxon>Eukaryota</taxon>
        <taxon>Metazoa</taxon>
        <taxon>Echinodermata</taxon>
        <taxon>Eleutherozoa</taxon>
        <taxon>Echinozoa</taxon>
        <taxon>Holothuroidea</taxon>
        <taxon>Aspidochirotacea</taxon>
        <taxon>Aspidochirotida</taxon>
        <taxon>Stichopodidae</taxon>
        <taxon>Apostichopus</taxon>
    </lineage>
</organism>
<feature type="region of interest" description="Disordered" evidence="1">
    <location>
        <begin position="236"/>
        <end position="269"/>
    </location>
</feature>
<accession>A0A2G8K4I7</accession>
<sequence>MAQQNNPQDVIVQAVDVISSLQSFSERIMQARSQLQQNYSQTKEEIYSAISRQLEALRDREVWLLSKVDALREVKEEQLEAELSTVTQGLGILEEKLILLQRYPDQPLLMTDLKETLNRLKHLDQAPMEDPTISIQFHGDNLRRKIHSFGSVSSIKRPRLDQSHDSTVHSTSALQLEFQALELKDQKELFAIFSEARPMSYWLQDMKTTEVSWHSSSCSFSPFGTNMSLPDWLVKGNTGEGNDKTDSSMDVTEAPLNDETEGKTAAVFR</sequence>
<protein>
    <submittedName>
        <fullName evidence="3">Putative nuclear receptor coactivator 4</fullName>
    </submittedName>
</protein>
<reference evidence="3 4" key="1">
    <citation type="journal article" date="2017" name="PLoS Biol.">
        <title>The sea cucumber genome provides insights into morphological evolution and visceral regeneration.</title>
        <authorList>
            <person name="Zhang X."/>
            <person name="Sun L."/>
            <person name="Yuan J."/>
            <person name="Sun Y."/>
            <person name="Gao Y."/>
            <person name="Zhang L."/>
            <person name="Li S."/>
            <person name="Dai H."/>
            <person name="Hamel J.F."/>
            <person name="Liu C."/>
            <person name="Yu Y."/>
            <person name="Liu S."/>
            <person name="Lin W."/>
            <person name="Guo K."/>
            <person name="Jin S."/>
            <person name="Xu P."/>
            <person name="Storey K.B."/>
            <person name="Huan P."/>
            <person name="Zhang T."/>
            <person name="Zhou Y."/>
            <person name="Zhang J."/>
            <person name="Lin C."/>
            <person name="Li X."/>
            <person name="Xing L."/>
            <person name="Huo D."/>
            <person name="Sun M."/>
            <person name="Wang L."/>
            <person name="Mercier A."/>
            <person name="Li F."/>
            <person name="Yang H."/>
            <person name="Xiang J."/>
        </authorList>
    </citation>
    <scope>NUCLEOTIDE SEQUENCE [LARGE SCALE GENOMIC DNA]</scope>
    <source>
        <strain evidence="3">Shaxun</strain>
        <tissue evidence="3">Muscle</tissue>
    </source>
</reference>
<dbReference type="PANTHER" id="PTHR17085:SF3">
    <property type="entry name" value="NUCLEAR RECEPTOR COACTIVATOR 4"/>
    <property type="match status" value="1"/>
</dbReference>
<feature type="domain" description="Nuclear receptor coactivator 4 N-terminal" evidence="2">
    <location>
        <begin position="33"/>
        <end position="81"/>
    </location>
</feature>
<dbReference type="PANTHER" id="PTHR17085">
    <property type="entry name" value="NUCLEAR RECEPTOR COACTIVATOR 4"/>
    <property type="match status" value="1"/>
</dbReference>
<comment type="caution">
    <text evidence="3">The sequence shown here is derived from an EMBL/GenBank/DDBJ whole genome shotgun (WGS) entry which is preliminary data.</text>
</comment>
<dbReference type="InterPro" id="IPR022174">
    <property type="entry name" value="NCOA4_N"/>
</dbReference>
<evidence type="ECO:0000256" key="1">
    <source>
        <dbReference type="SAM" id="MobiDB-lite"/>
    </source>
</evidence>
<dbReference type="AlphaFoldDB" id="A0A2G8K4I7"/>
<dbReference type="GO" id="GO:0003713">
    <property type="term" value="F:transcription coactivator activity"/>
    <property type="evidence" value="ECO:0007669"/>
    <property type="project" value="InterPro"/>
</dbReference>
<evidence type="ECO:0000313" key="4">
    <source>
        <dbReference type="Proteomes" id="UP000230750"/>
    </source>
</evidence>
<proteinExistence type="predicted"/>
<evidence type="ECO:0000259" key="2">
    <source>
        <dbReference type="Pfam" id="PF12489"/>
    </source>
</evidence>